<dbReference type="KEGG" id="vg:55811538"/>
<proteinExistence type="predicted"/>
<evidence type="ECO:0000313" key="2">
    <source>
        <dbReference type="Proteomes" id="UP000287416"/>
    </source>
</evidence>
<protein>
    <submittedName>
        <fullName evidence="1">Uncharacterized protein</fullName>
    </submittedName>
</protein>
<organism evidence="1 2">
    <name type="scientific">Acinetobacter phage AbTZA1</name>
    <dbReference type="NCBI Taxonomy" id="2500827"/>
    <lineage>
        <taxon>Viruses</taxon>
        <taxon>Duplodnaviria</taxon>
        <taxon>Heunggongvirae</taxon>
        <taxon>Uroviricota</taxon>
        <taxon>Caudoviricetes</taxon>
        <taxon>Pantevenvirales</taxon>
        <taxon>Straboviridae</taxon>
        <taxon>Twarogvirinae</taxon>
        <taxon>Hadassahvirus</taxon>
        <taxon>Hadassahvirus azbtza1</taxon>
    </lineage>
</organism>
<reference evidence="1 2" key="1">
    <citation type="submission" date="2018-12" db="EMBL/GenBank/DDBJ databases">
        <title>Successful treatment of antibiotic resistant microbial bone infection with bacteriophages.</title>
        <authorList>
            <person name="Nir-Paz R."/>
            <person name="Gelman D."/>
            <person name="Khouri A."/>
            <person name="Sisson B.M."/>
            <person name="Fackler J."/>
            <person name="Oren S.A."/>
            <person name="Khalifa L."/>
            <person name="Rimon A."/>
            <person name="Glazer S.C."/>
            <person name="Moses A.E."/>
            <person name="Yoram W."/>
            <person name="Schooley R.T."/>
            <person name="Hazan R."/>
        </authorList>
    </citation>
    <scope>NUCLEOTIDE SEQUENCE [LARGE SCALE GENOMIC DNA]</scope>
</reference>
<keyword evidence="2" id="KW-1185">Reference proteome</keyword>
<name>A0A3T0IGT7_9CAUD</name>
<dbReference type="RefSeq" id="YP_009882242.1">
    <property type="nucleotide sequence ID" value="NC_049445.1"/>
</dbReference>
<dbReference type="Proteomes" id="UP000287416">
    <property type="component" value="Segment"/>
</dbReference>
<dbReference type="EMBL" id="MK278860">
    <property type="protein sequence ID" value="AZU98653.1"/>
    <property type="molecule type" value="Genomic_DNA"/>
</dbReference>
<dbReference type="GeneID" id="55811538"/>
<evidence type="ECO:0000313" key="1">
    <source>
        <dbReference type="EMBL" id="AZU98653.1"/>
    </source>
</evidence>
<sequence length="140" mass="16062">MITQELVEIWKDCKANFDNFKEMYAKNQSYVAARFAHRIIFNQYASCAILANRVIRNGVRDEIISILDKIPEEFIVSKRLCSSYIEVNGSMMYIFAENVLNLKGRSTDLVYTTNLDIVAQAVAPMSLLPDNDIPNLYVRN</sequence>
<accession>A0A3T0IGT7</accession>